<keyword evidence="2" id="KW-1185">Reference proteome</keyword>
<sequence length="71" mass="7738">MSLPEAYGASVPCFYYSMAICLVLQRATFSHIGCSKPYMVEQATMVVLVKICGHVLVSFELAQSPGGYLTE</sequence>
<gene>
    <name evidence="1" type="ORF">D5086_020931</name>
</gene>
<evidence type="ECO:0000313" key="1">
    <source>
        <dbReference type="EMBL" id="KAL3579427.1"/>
    </source>
</evidence>
<evidence type="ECO:0000313" key="2">
    <source>
        <dbReference type="Proteomes" id="UP000309997"/>
    </source>
</evidence>
<protein>
    <submittedName>
        <fullName evidence="1">Uncharacterized protein</fullName>
    </submittedName>
</protein>
<dbReference type="Proteomes" id="UP000309997">
    <property type="component" value="Unassembled WGS sequence"/>
</dbReference>
<proteinExistence type="predicted"/>
<accession>A0ACC4BMT9</accession>
<comment type="caution">
    <text evidence="1">The sequence shown here is derived from an EMBL/GenBank/DDBJ whole genome shotgun (WGS) entry which is preliminary data.</text>
</comment>
<dbReference type="EMBL" id="RCHU02000010">
    <property type="protein sequence ID" value="KAL3579427.1"/>
    <property type="molecule type" value="Genomic_DNA"/>
</dbReference>
<name>A0ACC4BMT9_POPAL</name>
<organism evidence="1 2">
    <name type="scientific">Populus alba</name>
    <name type="common">White poplar</name>
    <dbReference type="NCBI Taxonomy" id="43335"/>
    <lineage>
        <taxon>Eukaryota</taxon>
        <taxon>Viridiplantae</taxon>
        <taxon>Streptophyta</taxon>
        <taxon>Embryophyta</taxon>
        <taxon>Tracheophyta</taxon>
        <taxon>Spermatophyta</taxon>
        <taxon>Magnoliopsida</taxon>
        <taxon>eudicotyledons</taxon>
        <taxon>Gunneridae</taxon>
        <taxon>Pentapetalae</taxon>
        <taxon>rosids</taxon>
        <taxon>fabids</taxon>
        <taxon>Malpighiales</taxon>
        <taxon>Salicaceae</taxon>
        <taxon>Saliceae</taxon>
        <taxon>Populus</taxon>
    </lineage>
</organism>
<reference evidence="1 2" key="1">
    <citation type="journal article" date="2024" name="Plant Biotechnol. J.">
        <title>Genome and CRISPR/Cas9 system of a widespread forest tree (Populus alba) in the world.</title>
        <authorList>
            <person name="Liu Y.J."/>
            <person name="Jiang P.F."/>
            <person name="Han X.M."/>
            <person name="Li X.Y."/>
            <person name="Wang H.M."/>
            <person name="Wang Y.J."/>
            <person name="Wang X.X."/>
            <person name="Zeng Q.Y."/>
        </authorList>
    </citation>
    <scope>NUCLEOTIDE SEQUENCE [LARGE SCALE GENOMIC DNA]</scope>
    <source>
        <strain evidence="2">cv. PAL-ZL1</strain>
    </source>
</reference>